<protein>
    <submittedName>
        <fullName evidence="2">Uncharacterized protein</fullName>
    </submittedName>
</protein>
<gene>
    <name evidence="2" type="ORF">F2P81_008928</name>
</gene>
<accession>A0A6A4T5H6</accession>
<evidence type="ECO:0000313" key="2">
    <source>
        <dbReference type="EMBL" id="KAF0038444.1"/>
    </source>
</evidence>
<reference evidence="2 3" key="1">
    <citation type="submission" date="2019-06" db="EMBL/GenBank/DDBJ databases">
        <title>Draft genomes of female and male turbot (Scophthalmus maximus).</title>
        <authorList>
            <person name="Xu H."/>
            <person name="Xu X.-W."/>
            <person name="Shao C."/>
            <person name="Chen S."/>
        </authorList>
    </citation>
    <scope>NUCLEOTIDE SEQUENCE [LARGE SCALE GENOMIC DNA]</scope>
    <source>
        <strain evidence="2">Ysfricsl-2016a</strain>
        <tissue evidence="2">Blood</tissue>
    </source>
</reference>
<feature type="region of interest" description="Disordered" evidence="1">
    <location>
        <begin position="132"/>
        <end position="151"/>
    </location>
</feature>
<name>A0A6A4T5H6_SCOMX</name>
<comment type="caution">
    <text evidence="2">The sequence shown here is derived from an EMBL/GenBank/DDBJ whole genome shotgun (WGS) entry which is preliminary data.</text>
</comment>
<dbReference type="AlphaFoldDB" id="A0A6A4T5H6"/>
<feature type="compositionally biased region" description="Polar residues" evidence="1">
    <location>
        <begin position="134"/>
        <end position="151"/>
    </location>
</feature>
<evidence type="ECO:0000256" key="1">
    <source>
        <dbReference type="SAM" id="MobiDB-lite"/>
    </source>
</evidence>
<dbReference type="EMBL" id="VEVO01000008">
    <property type="protein sequence ID" value="KAF0038444.1"/>
    <property type="molecule type" value="Genomic_DNA"/>
</dbReference>
<evidence type="ECO:0000313" key="3">
    <source>
        <dbReference type="Proteomes" id="UP000438429"/>
    </source>
</evidence>
<dbReference type="Proteomes" id="UP000438429">
    <property type="component" value="Unassembled WGS sequence"/>
</dbReference>
<organism evidence="2 3">
    <name type="scientific">Scophthalmus maximus</name>
    <name type="common">Turbot</name>
    <name type="synonym">Psetta maxima</name>
    <dbReference type="NCBI Taxonomy" id="52904"/>
    <lineage>
        <taxon>Eukaryota</taxon>
        <taxon>Metazoa</taxon>
        <taxon>Chordata</taxon>
        <taxon>Craniata</taxon>
        <taxon>Vertebrata</taxon>
        <taxon>Euteleostomi</taxon>
        <taxon>Actinopterygii</taxon>
        <taxon>Neopterygii</taxon>
        <taxon>Teleostei</taxon>
        <taxon>Neoteleostei</taxon>
        <taxon>Acanthomorphata</taxon>
        <taxon>Carangaria</taxon>
        <taxon>Pleuronectiformes</taxon>
        <taxon>Pleuronectoidei</taxon>
        <taxon>Scophthalmidae</taxon>
        <taxon>Scophthalmus</taxon>
    </lineage>
</organism>
<sequence length="151" mass="16216">MTANSTKRRVKVPRSAVNAAAHTSAALFQFQGDSKAHLNRGCRTNLLQNGPDMALTTAPGSPHFCLAKNTGPLLFLFTVHPHLPCIVSHTRREGFSRTEASLQLTSDGAAIHLQLDGFADLLNEALKEHEGARLQQQQHSKAANGGNLSSV</sequence>
<proteinExistence type="predicted"/>